<name>A0A6J7H343_9ZZZZ</name>
<evidence type="ECO:0000256" key="1">
    <source>
        <dbReference type="SAM" id="Phobius"/>
    </source>
</evidence>
<accession>A0A6J7H343</accession>
<keyword evidence="1" id="KW-0472">Membrane</keyword>
<feature type="transmembrane region" description="Helical" evidence="1">
    <location>
        <begin position="20"/>
        <end position="41"/>
    </location>
</feature>
<protein>
    <submittedName>
        <fullName evidence="2">Unannotated protein</fullName>
    </submittedName>
</protein>
<keyword evidence="1" id="KW-1133">Transmembrane helix</keyword>
<feature type="transmembrane region" description="Helical" evidence="1">
    <location>
        <begin position="53"/>
        <end position="71"/>
    </location>
</feature>
<dbReference type="AlphaFoldDB" id="A0A6J7H343"/>
<sequence>MPAGFTATPLGSEKPVRVAVIVFVFRFTTDTVLLSLLGTYAKVPAGFTATPNGVLKPVIVAVTVFVFRFTTDTVPTP</sequence>
<dbReference type="EMBL" id="CAFBMO010000045">
    <property type="protein sequence ID" value="CAB4910840.1"/>
    <property type="molecule type" value="Genomic_DNA"/>
</dbReference>
<organism evidence="2">
    <name type="scientific">freshwater metagenome</name>
    <dbReference type="NCBI Taxonomy" id="449393"/>
    <lineage>
        <taxon>unclassified sequences</taxon>
        <taxon>metagenomes</taxon>
        <taxon>ecological metagenomes</taxon>
    </lineage>
</organism>
<evidence type="ECO:0000313" key="2">
    <source>
        <dbReference type="EMBL" id="CAB4910840.1"/>
    </source>
</evidence>
<reference evidence="2" key="1">
    <citation type="submission" date="2020-05" db="EMBL/GenBank/DDBJ databases">
        <authorList>
            <person name="Chiriac C."/>
            <person name="Salcher M."/>
            <person name="Ghai R."/>
            <person name="Kavagutti S V."/>
        </authorList>
    </citation>
    <scope>NUCLEOTIDE SEQUENCE</scope>
</reference>
<gene>
    <name evidence="2" type="ORF">UFOPK3576_01105</name>
</gene>
<keyword evidence="1" id="KW-0812">Transmembrane</keyword>
<proteinExistence type="predicted"/>